<dbReference type="OrthoDB" id="6456255at2"/>
<dbReference type="Proteomes" id="UP000179588">
    <property type="component" value="Unassembled WGS sequence"/>
</dbReference>
<evidence type="ECO:0000256" key="1">
    <source>
        <dbReference type="SAM" id="SignalP"/>
    </source>
</evidence>
<dbReference type="EMBL" id="ABMABF030000012">
    <property type="protein sequence ID" value="EMJ5135588.1"/>
    <property type="molecule type" value="Genomic_DNA"/>
</dbReference>
<feature type="signal peptide" evidence="1">
    <location>
        <begin position="1"/>
        <end position="20"/>
    </location>
</feature>
<evidence type="ECO:0000313" key="2">
    <source>
        <dbReference type="EMBL" id="EMJ5135588.1"/>
    </source>
</evidence>
<dbReference type="AlphaFoldDB" id="A0A1S1HV63"/>
<keyword evidence="4" id="KW-1185">Reference proteome</keyword>
<gene>
    <name evidence="3" type="ORF">A3Q29_00585</name>
    <name evidence="2" type="ORF">RG298_003346</name>
</gene>
<evidence type="ECO:0000313" key="4">
    <source>
        <dbReference type="Proteomes" id="UP000179588"/>
    </source>
</evidence>
<keyword evidence="1" id="KW-0732">Signal</keyword>
<dbReference type="RefSeq" id="WP_070924848.1">
    <property type="nucleotide sequence ID" value="NZ_CANMXG010000002.1"/>
</dbReference>
<accession>A0A1S1HV63</accession>
<dbReference type="EMBL" id="LVIE01000001">
    <property type="protein sequence ID" value="OHT25887.1"/>
    <property type="molecule type" value="Genomic_DNA"/>
</dbReference>
<evidence type="ECO:0000313" key="3">
    <source>
        <dbReference type="EMBL" id="OHT25887.1"/>
    </source>
</evidence>
<feature type="chain" id="PRO_5042688897" description="Lipoprotein" evidence="1">
    <location>
        <begin position="21"/>
        <end position="121"/>
    </location>
</feature>
<evidence type="ECO:0008006" key="5">
    <source>
        <dbReference type="Google" id="ProtNLM"/>
    </source>
</evidence>
<proteinExistence type="predicted"/>
<organism evidence="3 4">
    <name type="scientific">Providencia stuartii</name>
    <dbReference type="NCBI Taxonomy" id="588"/>
    <lineage>
        <taxon>Bacteria</taxon>
        <taxon>Pseudomonadati</taxon>
        <taxon>Pseudomonadota</taxon>
        <taxon>Gammaproteobacteria</taxon>
        <taxon>Enterobacterales</taxon>
        <taxon>Morganellaceae</taxon>
        <taxon>Providencia</taxon>
    </lineage>
</organism>
<protein>
    <recommendedName>
        <fullName evidence="5">Lipoprotein</fullName>
    </recommendedName>
</protein>
<sequence length="121" mass="13983">MIKKAFTITLLLAVCFPVFAMKEYQLQCPEGEKMTILHTNYLISTLKRGSLFILSHPAIRHSDNNVKYKIYNFLNGESLVKTTGNNKHYYFIYKNGDRVECNKLNETELEITKLPIVHNVG</sequence>
<reference evidence="2" key="2">
    <citation type="submission" date="2024-02" db="EMBL/GenBank/DDBJ databases">
        <authorList>
            <consortium name="Clinical and Environmental Microbiology Branch: Whole genome sequencing antimicrobial resistance pathogens in the healthcare setting"/>
        </authorList>
    </citation>
    <scope>NUCLEOTIDE SEQUENCE</scope>
    <source>
        <strain evidence="2">2021GO-0154</strain>
    </source>
</reference>
<comment type="caution">
    <text evidence="3">The sequence shown here is derived from an EMBL/GenBank/DDBJ whole genome shotgun (WGS) entry which is preliminary data.</text>
</comment>
<name>A0A1S1HV63_PROST</name>
<reference evidence="3 4" key="1">
    <citation type="submission" date="2016-03" db="EMBL/GenBank/DDBJ databases">
        <title>Genome sequence of Providencia stuartii strain, isolated from the salivary glands of larval Lucilia sericata.</title>
        <authorList>
            <person name="Yuan Y."/>
            <person name="Zhang Y."/>
            <person name="Fu S."/>
            <person name="Crippen T.L."/>
            <person name="Visi D."/>
            <person name="Benbow M.E."/>
            <person name="Allen M."/>
            <person name="Tomberlin J.K."/>
            <person name="Sze S.-H."/>
            <person name="Tarone A.M."/>
        </authorList>
    </citation>
    <scope>NUCLEOTIDE SEQUENCE [LARGE SCALE GENOMIC DNA]</scope>
    <source>
        <strain evidence="3 4">Crippen</strain>
    </source>
</reference>